<evidence type="ECO:0000313" key="2">
    <source>
        <dbReference type="EMBL" id="TYH04657.1"/>
    </source>
</evidence>
<dbReference type="AlphaFoldDB" id="A0A5D2FET6"/>
<keyword evidence="3" id="KW-1185">Reference proteome</keyword>
<dbReference type="Proteomes" id="UP000323506">
    <property type="component" value="Chromosome A08"/>
</dbReference>
<feature type="signal peptide" evidence="1">
    <location>
        <begin position="1"/>
        <end position="21"/>
    </location>
</feature>
<protein>
    <recommendedName>
        <fullName evidence="4">Secreted protein</fullName>
    </recommendedName>
</protein>
<proteinExistence type="predicted"/>
<evidence type="ECO:0008006" key="4">
    <source>
        <dbReference type="Google" id="ProtNLM"/>
    </source>
</evidence>
<gene>
    <name evidence="2" type="ORF">ES288_A08G024300v1</name>
</gene>
<organism evidence="2 3">
    <name type="scientific">Gossypium darwinii</name>
    <name type="common">Darwin's cotton</name>
    <name type="synonym">Gossypium barbadense var. darwinii</name>
    <dbReference type="NCBI Taxonomy" id="34276"/>
    <lineage>
        <taxon>Eukaryota</taxon>
        <taxon>Viridiplantae</taxon>
        <taxon>Streptophyta</taxon>
        <taxon>Embryophyta</taxon>
        <taxon>Tracheophyta</taxon>
        <taxon>Spermatophyta</taxon>
        <taxon>Magnoliopsida</taxon>
        <taxon>eudicotyledons</taxon>
        <taxon>Gunneridae</taxon>
        <taxon>Pentapetalae</taxon>
        <taxon>rosids</taxon>
        <taxon>malvids</taxon>
        <taxon>Malvales</taxon>
        <taxon>Malvaceae</taxon>
        <taxon>Malvoideae</taxon>
        <taxon>Gossypium</taxon>
    </lineage>
</organism>
<keyword evidence="1" id="KW-0732">Signal</keyword>
<reference evidence="2 3" key="1">
    <citation type="submission" date="2019-06" db="EMBL/GenBank/DDBJ databases">
        <title>WGS assembly of Gossypium darwinii.</title>
        <authorList>
            <person name="Chen Z.J."/>
            <person name="Sreedasyam A."/>
            <person name="Ando A."/>
            <person name="Song Q."/>
            <person name="De L."/>
            <person name="Hulse-Kemp A."/>
            <person name="Ding M."/>
            <person name="Ye W."/>
            <person name="Kirkbride R."/>
            <person name="Jenkins J."/>
            <person name="Plott C."/>
            <person name="Lovell J."/>
            <person name="Lin Y.-M."/>
            <person name="Vaughn R."/>
            <person name="Liu B."/>
            <person name="Li W."/>
            <person name="Simpson S."/>
            <person name="Scheffler B."/>
            <person name="Saski C."/>
            <person name="Grover C."/>
            <person name="Hu G."/>
            <person name="Conover J."/>
            <person name="Carlson J."/>
            <person name="Shu S."/>
            <person name="Boston L."/>
            <person name="Williams M."/>
            <person name="Peterson D."/>
            <person name="Mcgee K."/>
            <person name="Jones D."/>
            <person name="Wendel J."/>
            <person name="Stelly D."/>
            <person name="Grimwood J."/>
            <person name="Schmutz J."/>
        </authorList>
    </citation>
    <scope>NUCLEOTIDE SEQUENCE [LARGE SCALE GENOMIC DNA]</scope>
    <source>
        <strain evidence="2">1808015.09</strain>
    </source>
</reference>
<evidence type="ECO:0000256" key="1">
    <source>
        <dbReference type="SAM" id="SignalP"/>
    </source>
</evidence>
<feature type="chain" id="PRO_5023052698" description="Secreted protein" evidence="1">
    <location>
        <begin position="22"/>
        <end position="103"/>
    </location>
</feature>
<sequence length="103" mass="11812">MVMAFLHFLLMFFSLDDASSSFPLIFMVIFPDASSSASTSLTHRIDVSIVENEQQISVSILDKRYQNHDLSIDTFFLVSIPRPKYINTFCLVSLSLHWYDQAV</sequence>
<dbReference type="EMBL" id="CM017695">
    <property type="protein sequence ID" value="TYH04657.1"/>
    <property type="molecule type" value="Genomic_DNA"/>
</dbReference>
<accession>A0A5D2FET6</accession>
<name>A0A5D2FET6_GOSDA</name>
<evidence type="ECO:0000313" key="3">
    <source>
        <dbReference type="Proteomes" id="UP000323506"/>
    </source>
</evidence>